<feature type="transmembrane region" description="Helical" evidence="1">
    <location>
        <begin position="59"/>
        <end position="79"/>
    </location>
</feature>
<name>A0ABD5RFM2_9EURY</name>
<feature type="transmembrane region" description="Helical" evidence="1">
    <location>
        <begin position="6"/>
        <end position="24"/>
    </location>
</feature>
<reference evidence="2 3" key="1">
    <citation type="journal article" date="2019" name="Int. J. Syst. Evol. Microbiol.">
        <title>The Global Catalogue of Microorganisms (GCM) 10K type strain sequencing project: providing services to taxonomists for standard genome sequencing and annotation.</title>
        <authorList>
            <consortium name="The Broad Institute Genomics Platform"/>
            <consortium name="The Broad Institute Genome Sequencing Center for Infectious Disease"/>
            <person name="Wu L."/>
            <person name="Ma J."/>
        </authorList>
    </citation>
    <scope>NUCLEOTIDE SEQUENCE [LARGE SCALE GENOMIC DNA]</scope>
    <source>
        <strain evidence="2 3">CGMCC 1.12237</strain>
    </source>
</reference>
<keyword evidence="1" id="KW-0812">Transmembrane</keyword>
<protein>
    <submittedName>
        <fullName evidence="2">Uncharacterized protein</fullName>
    </submittedName>
</protein>
<dbReference type="EMBL" id="JBHSKX010000003">
    <property type="protein sequence ID" value="MFC5368617.1"/>
    <property type="molecule type" value="Genomic_DNA"/>
</dbReference>
<keyword evidence="3" id="KW-1185">Reference proteome</keyword>
<evidence type="ECO:0000313" key="3">
    <source>
        <dbReference type="Proteomes" id="UP001596201"/>
    </source>
</evidence>
<gene>
    <name evidence="2" type="ORF">ACFPJ5_16970</name>
</gene>
<evidence type="ECO:0000313" key="2">
    <source>
        <dbReference type="EMBL" id="MFC5368617.1"/>
    </source>
</evidence>
<feature type="transmembrane region" description="Helical" evidence="1">
    <location>
        <begin position="36"/>
        <end position="53"/>
    </location>
</feature>
<keyword evidence="1" id="KW-1133">Transmembrane helix</keyword>
<sequence length="94" mass="10591">MDWFNLLPLVFLAAAYVSAFYQAWRGNWGFNQKAGAAIFLLGVTAALLLDDFLAPESMFIPWIEPVSAVVIIIGFYFHWFRQAADDTSEAIDQV</sequence>
<dbReference type="Proteomes" id="UP001596201">
    <property type="component" value="Unassembled WGS sequence"/>
</dbReference>
<accession>A0ABD5RFM2</accession>
<organism evidence="2 3">
    <name type="scientific">Salinirubrum litoreum</name>
    <dbReference type="NCBI Taxonomy" id="1126234"/>
    <lineage>
        <taxon>Archaea</taxon>
        <taxon>Methanobacteriati</taxon>
        <taxon>Methanobacteriota</taxon>
        <taxon>Stenosarchaea group</taxon>
        <taxon>Halobacteria</taxon>
        <taxon>Halobacteriales</taxon>
        <taxon>Haloferacaceae</taxon>
        <taxon>Salinirubrum</taxon>
    </lineage>
</organism>
<dbReference type="AlphaFoldDB" id="A0ABD5RFM2"/>
<evidence type="ECO:0000256" key="1">
    <source>
        <dbReference type="SAM" id="Phobius"/>
    </source>
</evidence>
<proteinExistence type="predicted"/>
<comment type="caution">
    <text evidence="2">The sequence shown here is derived from an EMBL/GenBank/DDBJ whole genome shotgun (WGS) entry which is preliminary data.</text>
</comment>
<dbReference type="RefSeq" id="WP_227231610.1">
    <property type="nucleotide sequence ID" value="NZ_JAJCVJ010000005.1"/>
</dbReference>
<keyword evidence="1" id="KW-0472">Membrane</keyword>